<protein>
    <recommendedName>
        <fullName evidence="3">Diiron oxygenase</fullName>
    </recommendedName>
</protein>
<proteinExistence type="predicted"/>
<organism evidence="1 2">
    <name type="scientific">Serratia liquefaciens</name>
    <dbReference type="NCBI Taxonomy" id="614"/>
    <lineage>
        <taxon>Bacteria</taxon>
        <taxon>Pseudomonadati</taxon>
        <taxon>Pseudomonadota</taxon>
        <taxon>Gammaproteobacteria</taxon>
        <taxon>Enterobacterales</taxon>
        <taxon>Yersiniaceae</taxon>
        <taxon>Serratia</taxon>
    </lineage>
</organism>
<dbReference type="GO" id="GO:0016491">
    <property type="term" value="F:oxidoreductase activity"/>
    <property type="evidence" value="ECO:0007669"/>
    <property type="project" value="InterPro"/>
</dbReference>
<reference evidence="1 2" key="1">
    <citation type="submission" date="2018-11" db="EMBL/GenBank/DDBJ databases">
        <title>The first complete genome of Serratia liquefaciens isolated from metalophyte plant revel distinctness adaptive mechanisms in an extreme habitat.</title>
        <authorList>
            <person name="Caneschi W.L."/>
            <person name="Sanchez A.B."/>
            <person name="Felestrino E.B."/>
            <person name="Assis R.A.B."/>
            <person name="Lemes C.G.C."/>
            <person name="Cordeiro I.F."/>
            <person name="Fonseca N.P."/>
            <person name="Villa M."/>
            <person name="Vieira I.T."/>
            <person name="Moraes L.A."/>
            <person name="Kamino L.H.Y."/>
            <person name="do Carmo F."/>
            <person name="Garcia C.M."/>
            <person name="Almeida N.F."/>
            <person name="Silva R.S."/>
            <person name="Ferro J.A."/>
            <person name="Ferro M.I.T."/>
            <person name="Varani A.M."/>
            <person name="Ferreira R.M."/>
            <person name="dos Santos V.L."/>
            <person name="Silva U.C."/>
            <person name="Setubal J.C."/>
            <person name="Moreira L.M."/>
        </authorList>
    </citation>
    <scope>NUCLEOTIDE SEQUENCE [LARGE SCALE GENOMIC DNA]</scope>
    <source>
        <strain evidence="1 2">FG3</strain>
    </source>
</reference>
<dbReference type="AlphaFoldDB" id="A0A515D112"/>
<dbReference type="InterPro" id="IPR012348">
    <property type="entry name" value="RNR-like"/>
</dbReference>
<evidence type="ECO:0008006" key="3">
    <source>
        <dbReference type="Google" id="ProtNLM"/>
    </source>
</evidence>
<dbReference type="Gene3D" id="1.10.620.20">
    <property type="entry name" value="Ribonucleotide Reductase, subunit A"/>
    <property type="match status" value="1"/>
</dbReference>
<dbReference type="Proteomes" id="UP000317572">
    <property type="component" value="Chromosome"/>
</dbReference>
<dbReference type="InterPro" id="IPR025859">
    <property type="entry name" value="AurF/CmlI"/>
</dbReference>
<evidence type="ECO:0000313" key="1">
    <source>
        <dbReference type="EMBL" id="QDL34098.1"/>
    </source>
</evidence>
<evidence type="ECO:0000313" key="2">
    <source>
        <dbReference type="Proteomes" id="UP000317572"/>
    </source>
</evidence>
<gene>
    <name evidence="1" type="ORF">EGO53_20870</name>
</gene>
<name>A0A515D112_SERLI</name>
<dbReference type="Pfam" id="PF11583">
    <property type="entry name" value="AurF"/>
    <property type="match status" value="1"/>
</dbReference>
<sequence length="312" mass="35355">MLSVSIIETTLKKWDRAAIVRSRPRRILNEQDYQSRQYFPTERLPLCMHPRVAALGDEALRYIQVQTLYHYLNGIANIELDIINDSTYKLYKNTAGVDFPADMRLDALTVVVDESYHALVALDLINQVEQMTGIAPLSMPKDTEASFALALALGQTPDEHRELFRLVCVSLSEQALTTDLIDVIDNENIFPSFYQIMKDHVADEGRHARFSQQILGHIWRHSDTHAKEAMKLPILTFIEHYTTDAIAKEFSARMLGHLNMDAEAIAAVIHDTYPPADTKPWETNNIVTQQMLLALDKAGILEDLPISKITQA</sequence>
<accession>A0A515D112</accession>
<dbReference type="EMBL" id="CP033893">
    <property type="protein sequence ID" value="QDL34098.1"/>
    <property type="molecule type" value="Genomic_DNA"/>
</dbReference>